<dbReference type="EMBL" id="JANWGH010000001">
    <property type="protein sequence ID" value="MCS5489657.1"/>
    <property type="molecule type" value="Genomic_DNA"/>
</dbReference>
<feature type="domain" description="AB hydrolase-1" evidence="2">
    <location>
        <begin position="82"/>
        <end position="202"/>
    </location>
</feature>
<keyword evidence="4" id="KW-1185">Reference proteome</keyword>
<dbReference type="InterPro" id="IPR029058">
    <property type="entry name" value="AB_hydrolase_fold"/>
</dbReference>
<evidence type="ECO:0000259" key="2">
    <source>
        <dbReference type="Pfam" id="PF12697"/>
    </source>
</evidence>
<dbReference type="SUPFAM" id="SSF53474">
    <property type="entry name" value="alpha/beta-Hydrolases"/>
    <property type="match status" value="1"/>
</dbReference>
<dbReference type="Pfam" id="PF12697">
    <property type="entry name" value="Abhydrolase_6"/>
    <property type="match status" value="1"/>
</dbReference>
<dbReference type="InterPro" id="IPR050266">
    <property type="entry name" value="AB_hydrolase_sf"/>
</dbReference>
<dbReference type="RefSeq" id="WP_259413328.1">
    <property type="nucleotide sequence ID" value="NZ_JANWGH010000001.1"/>
</dbReference>
<evidence type="ECO:0000313" key="4">
    <source>
        <dbReference type="Proteomes" id="UP001206788"/>
    </source>
</evidence>
<keyword evidence="1 3" id="KW-0378">Hydrolase</keyword>
<proteinExistence type="predicted"/>
<organism evidence="3 4">
    <name type="scientific">Algoriphagus limi</name>
    <dbReference type="NCBI Taxonomy" id="2975273"/>
    <lineage>
        <taxon>Bacteria</taxon>
        <taxon>Pseudomonadati</taxon>
        <taxon>Bacteroidota</taxon>
        <taxon>Cytophagia</taxon>
        <taxon>Cytophagales</taxon>
        <taxon>Cyclobacteriaceae</taxon>
        <taxon>Algoriphagus</taxon>
    </lineage>
</organism>
<dbReference type="PANTHER" id="PTHR43798">
    <property type="entry name" value="MONOACYLGLYCEROL LIPASE"/>
    <property type="match status" value="1"/>
</dbReference>
<reference evidence="3 4" key="1">
    <citation type="submission" date="2022-08" db="EMBL/GenBank/DDBJ databases">
        <title>Algoriphagus sp. CAU 1643 isolated from mud.</title>
        <authorList>
            <person name="Kim W."/>
        </authorList>
    </citation>
    <scope>NUCLEOTIDE SEQUENCE [LARGE SCALE GENOMIC DNA]</scope>
    <source>
        <strain evidence="3 4">CAU 1643</strain>
    </source>
</reference>
<evidence type="ECO:0000256" key="1">
    <source>
        <dbReference type="ARBA" id="ARBA00022801"/>
    </source>
</evidence>
<dbReference type="Gene3D" id="3.40.50.1820">
    <property type="entry name" value="alpha/beta hydrolase"/>
    <property type="match status" value="1"/>
</dbReference>
<name>A0ABT2G3J8_9BACT</name>
<comment type="caution">
    <text evidence="3">The sequence shown here is derived from an EMBL/GenBank/DDBJ whole genome shotgun (WGS) entry which is preliminary data.</text>
</comment>
<evidence type="ECO:0000313" key="3">
    <source>
        <dbReference type="EMBL" id="MCS5489657.1"/>
    </source>
</evidence>
<accession>A0ABT2G3J8</accession>
<sequence length="353" mass="40186">MIRKIFLVFFSLAMVIAIVYMLGPKVEKQELIVHYPEVPTRVNELIDYVKTREDTVIGLKEGNEAYIQWADESNPRKTPYSIVYIHGFGASPMEGDPVHRFLAEHFGANLYVTRLPEHGIRRENGMEYLSAQALVDAAGEAYQIGKSLGDEVIVVGTSMGGALTLVLASQQPDIKAVVLYSPAIRDNGERLEGFFSPWAQWIMEKTMMENKVIHQNREGEKAAYWSEDYHMNAYESLAVLLYSMMNQNTFEKINQPLFLGYYYKSDEEQDPVVSVPKMLEMYQQIGTPEELKRERAFPKSGDHVIGSSITSDDWEGVLFETIDFLENVVGIPPSPKYQQEVEELIEANSMMEK</sequence>
<protein>
    <submittedName>
        <fullName evidence="3">Alpha/beta fold hydrolase</fullName>
    </submittedName>
</protein>
<dbReference type="GO" id="GO:0016787">
    <property type="term" value="F:hydrolase activity"/>
    <property type="evidence" value="ECO:0007669"/>
    <property type="project" value="UniProtKB-KW"/>
</dbReference>
<gene>
    <name evidence="3" type="ORF">NY014_04410</name>
</gene>
<dbReference type="InterPro" id="IPR000073">
    <property type="entry name" value="AB_hydrolase_1"/>
</dbReference>
<dbReference type="Proteomes" id="UP001206788">
    <property type="component" value="Unassembled WGS sequence"/>
</dbReference>
<dbReference type="PANTHER" id="PTHR43798:SF31">
    <property type="entry name" value="AB HYDROLASE SUPERFAMILY PROTEIN YCLE"/>
    <property type="match status" value="1"/>
</dbReference>